<feature type="compositionally biased region" description="Polar residues" evidence="1">
    <location>
        <begin position="594"/>
        <end position="603"/>
    </location>
</feature>
<feature type="compositionally biased region" description="Basic and acidic residues" evidence="1">
    <location>
        <begin position="477"/>
        <end position="488"/>
    </location>
</feature>
<dbReference type="RefSeq" id="XP_012652511.1">
    <property type="nucleotide sequence ID" value="XM_012797057.1"/>
</dbReference>
<feature type="compositionally biased region" description="Polar residues" evidence="1">
    <location>
        <begin position="1350"/>
        <end position="1364"/>
    </location>
</feature>
<feature type="compositionally biased region" description="Polar residues" evidence="1">
    <location>
        <begin position="1327"/>
        <end position="1342"/>
    </location>
</feature>
<feature type="region of interest" description="Disordered" evidence="1">
    <location>
        <begin position="428"/>
        <end position="851"/>
    </location>
</feature>
<keyword evidence="3" id="KW-1185">Reference proteome</keyword>
<feature type="compositionally biased region" description="Basic and acidic residues" evidence="1">
    <location>
        <begin position="878"/>
        <end position="891"/>
    </location>
</feature>
<feature type="compositionally biased region" description="Low complexity" evidence="1">
    <location>
        <begin position="630"/>
        <end position="658"/>
    </location>
</feature>
<dbReference type="GeneID" id="24438907"/>
<evidence type="ECO:0000313" key="2">
    <source>
        <dbReference type="EMBL" id="EWS74970.1"/>
    </source>
</evidence>
<evidence type="ECO:0000313" key="3">
    <source>
        <dbReference type="Proteomes" id="UP000009168"/>
    </source>
</evidence>
<dbReference type="Proteomes" id="UP000009168">
    <property type="component" value="Unassembled WGS sequence"/>
</dbReference>
<feature type="compositionally biased region" description="Polar residues" evidence="1">
    <location>
        <begin position="125"/>
        <end position="140"/>
    </location>
</feature>
<feature type="compositionally biased region" description="Polar residues" evidence="1">
    <location>
        <begin position="830"/>
        <end position="850"/>
    </location>
</feature>
<feature type="compositionally biased region" description="Pro residues" evidence="1">
    <location>
        <begin position="461"/>
        <end position="472"/>
    </location>
</feature>
<feature type="compositionally biased region" description="Basic and acidic residues" evidence="1">
    <location>
        <begin position="1109"/>
        <end position="1121"/>
    </location>
</feature>
<dbReference type="InParanoid" id="W7X6F8"/>
<feature type="compositionally biased region" description="Polar residues" evidence="1">
    <location>
        <begin position="1076"/>
        <end position="1092"/>
    </location>
</feature>
<feature type="region of interest" description="Disordered" evidence="1">
    <location>
        <begin position="878"/>
        <end position="907"/>
    </location>
</feature>
<name>W7X6F8_TETTS</name>
<feature type="compositionally biased region" description="Basic and acidic residues" evidence="1">
    <location>
        <begin position="684"/>
        <end position="741"/>
    </location>
</feature>
<organism evidence="2 3">
    <name type="scientific">Tetrahymena thermophila (strain SB210)</name>
    <dbReference type="NCBI Taxonomy" id="312017"/>
    <lineage>
        <taxon>Eukaryota</taxon>
        <taxon>Sar</taxon>
        <taxon>Alveolata</taxon>
        <taxon>Ciliophora</taxon>
        <taxon>Intramacronucleata</taxon>
        <taxon>Oligohymenophorea</taxon>
        <taxon>Hymenostomatida</taxon>
        <taxon>Tetrahymenina</taxon>
        <taxon>Tetrahymenidae</taxon>
        <taxon>Tetrahymena</taxon>
    </lineage>
</organism>
<gene>
    <name evidence="2" type="ORF">TTHERM_000427408</name>
</gene>
<dbReference type="STRING" id="312017.W7X6F8"/>
<feature type="region of interest" description="Disordered" evidence="1">
    <location>
        <begin position="1"/>
        <end position="21"/>
    </location>
</feature>
<evidence type="ECO:0000256" key="1">
    <source>
        <dbReference type="SAM" id="MobiDB-lite"/>
    </source>
</evidence>
<feature type="compositionally biased region" description="Low complexity" evidence="1">
    <location>
        <begin position="1142"/>
        <end position="1152"/>
    </location>
</feature>
<sequence length="1420" mass="155913">MAPISDAIPTQEEKKDTQDRISTEAKRIDFFKNALSKGLEAFNIGGNDEQNDDFQDERSVSQNSITYSVTSVTSGIMKNQRLPFFIGSKIFMDDRHIGLILRDDDDDEDAPQDGQNIISQDVYDPSSSRTQSQINGNSIHQGDPNANGIPPAPPMDNMNGIPPAPPINMNGVPPAPAIGNLIPPAPPINGIPPPPPVNLNQSGIPNAPPILVNSNAPPAPPINLFIPPPPSINMQGSSAAPLIPQQNSMGLENSGAVDEGNLQQQLLMALQKQTNRQNRAPSTAQPRPLTLQEEIQKIGRQKNQDHALVEQEEDPSLIRPPPAPQNNAPFRMSVRDALTQSIIGDPMAASSQDQNSNSQTKQVNKQLPVPSALFSQAGFINNLMNDEDDEGEEKQKPTRHRSTRFTFNNLFNIEKPQFDEDDQIELDKNKNNKSNVSSMVQQPSEGKKVQFMEPNQQSNLLPPPPPIAPPIPILKQEPPKKKLEKLFESSDEDSKDPFAKAQKIGQQYRQEEKQAKIQAITRQSTSNNTKKKIFDDSDSDVENFKSKQTPVPPVQNNPPQRQTTTKAKIFNSDSEDDDKKPKQQAPVPAVSNPLAASSNSKPQTDLKPAIKNPLGGIGSRVSSKKRGLYDDSSQNSNSEDESSSAQAQNSQAAALKQQQEAEKQKQEAERIQKEQEQARLQQEAQKRQQEKEEEERKRKLEQEEQMRQLKLKQQEEERILRQKMEEEQRKKQQEEEEEKKKQAAAAAASQLSQPVAAGFGRTANKTKKKNKLASSSENEDSDEEDNNTSQKNPAPPVIQTTSSIITYNQQSVDPAPALNPMEDALKNSEKQSSTSENPISRNQSLTNRVSQALKDKIESMGSFDPTKMLKGMTFIPKKPEQVQEEIHKSEDQQQQDSQPIDKSLLISTQMDRVSIPMKKKKARTIQKFVDTSDQQQLTVSNNFASNKASIILPDDEDEKPLAVQKRNIPIKEKVSIQPPTSNLPNISNMPKKGLDLGNSDDDSGPLMQKKTQPLSRPSNPVTQSQSKPKGVLDLGASDDDDKPLMNKKPQAPAVQKQNPLPPLPADDTIKPIQHNPPATLTSSQKNDDSAAQNKLLKGLPNILGAPKSSENKKSTKLKLGDSDDDDKPLAIQKRQVQSLMPQNNTQSNQKQNNDNDDLGIKPIARNSESLQGASGLPNILSNPLSSNSNQAPSRASGLPNISSNPLGKSNMATNKDKKDKKKKVMFSDDEDEEQDSKLAMPKLNQRPSAGLSNDATESVPKPTSLPQRPSKKNLFGDDSDDDQIGNNNAATNAPKPPERPSANLSGKPKGRNLFDDSDDDNKKPEVSATTSNPLSQSSNLNTAPVKPQLPSLSNPKPSNRNLFNEDSDDEPLKNASKNPLGQAKGLQNPLAQSRPSQNPLGGGKQAPPSKPKKSLFDDSD</sequence>
<feature type="compositionally biased region" description="Polar residues" evidence="1">
    <location>
        <begin position="892"/>
        <end position="907"/>
    </location>
</feature>
<feature type="region of interest" description="Disordered" evidence="1">
    <location>
        <begin position="299"/>
        <end position="329"/>
    </location>
</feature>
<feature type="compositionally biased region" description="Polar residues" evidence="1">
    <location>
        <begin position="1389"/>
        <end position="1399"/>
    </location>
</feature>
<protein>
    <submittedName>
        <fullName evidence="2">Uncharacterized protein</fullName>
    </submittedName>
</protein>
<feature type="compositionally biased region" description="Acidic residues" evidence="1">
    <location>
        <begin position="777"/>
        <end position="786"/>
    </location>
</feature>
<proteinExistence type="predicted"/>
<feature type="compositionally biased region" description="Polar residues" evidence="1">
    <location>
        <begin position="977"/>
        <end position="988"/>
    </location>
</feature>
<feature type="compositionally biased region" description="Polar residues" evidence="1">
    <location>
        <begin position="1199"/>
        <end position="1213"/>
    </location>
</feature>
<accession>W7X6F8</accession>
<dbReference type="KEGG" id="tet:TTHERM_000427408"/>
<feature type="compositionally biased region" description="Low complexity" evidence="1">
    <location>
        <begin position="1174"/>
        <end position="1193"/>
    </location>
</feature>
<feature type="region of interest" description="Disordered" evidence="1">
    <location>
        <begin position="103"/>
        <end position="166"/>
    </location>
</feature>
<feature type="compositionally biased region" description="Basic and acidic residues" evidence="1">
    <location>
        <begin position="299"/>
        <end position="309"/>
    </location>
</feature>
<feature type="compositionally biased region" description="Polar residues" evidence="1">
    <location>
        <begin position="1009"/>
        <end position="1027"/>
    </location>
</feature>
<feature type="compositionally biased region" description="Polar residues" evidence="1">
    <location>
        <begin position="788"/>
        <end position="812"/>
    </location>
</feature>
<feature type="region of interest" description="Disordered" evidence="1">
    <location>
        <begin position="970"/>
        <end position="1420"/>
    </location>
</feature>
<reference evidence="3" key="1">
    <citation type="journal article" date="2006" name="PLoS Biol.">
        <title>Macronuclear genome sequence of the ciliate Tetrahymena thermophila, a model eukaryote.</title>
        <authorList>
            <person name="Eisen J.A."/>
            <person name="Coyne R.S."/>
            <person name="Wu M."/>
            <person name="Wu D."/>
            <person name="Thiagarajan M."/>
            <person name="Wortman J.R."/>
            <person name="Badger J.H."/>
            <person name="Ren Q."/>
            <person name="Amedeo P."/>
            <person name="Jones K.M."/>
            <person name="Tallon L.J."/>
            <person name="Delcher A.L."/>
            <person name="Salzberg S.L."/>
            <person name="Silva J.C."/>
            <person name="Haas B.J."/>
            <person name="Majoros W.H."/>
            <person name="Farzad M."/>
            <person name="Carlton J.M."/>
            <person name="Smith R.K. Jr."/>
            <person name="Garg J."/>
            <person name="Pearlman R.E."/>
            <person name="Karrer K.M."/>
            <person name="Sun L."/>
            <person name="Manning G."/>
            <person name="Elde N.C."/>
            <person name="Turkewitz A.P."/>
            <person name="Asai D.J."/>
            <person name="Wilkes D.E."/>
            <person name="Wang Y."/>
            <person name="Cai H."/>
            <person name="Collins K."/>
            <person name="Stewart B.A."/>
            <person name="Lee S.R."/>
            <person name="Wilamowska K."/>
            <person name="Weinberg Z."/>
            <person name="Ruzzo W.L."/>
            <person name="Wloga D."/>
            <person name="Gaertig J."/>
            <person name="Frankel J."/>
            <person name="Tsao C.-C."/>
            <person name="Gorovsky M.A."/>
            <person name="Keeling P.J."/>
            <person name="Waller R.F."/>
            <person name="Patron N.J."/>
            <person name="Cherry J.M."/>
            <person name="Stover N.A."/>
            <person name="Krieger C.J."/>
            <person name="del Toro C."/>
            <person name="Ryder H.F."/>
            <person name="Williamson S.C."/>
            <person name="Barbeau R.A."/>
            <person name="Hamilton E.P."/>
            <person name="Orias E."/>
        </authorList>
    </citation>
    <scope>NUCLEOTIDE SEQUENCE [LARGE SCALE GENOMIC DNA]</scope>
    <source>
        <strain evidence="3">SB210</strain>
    </source>
</reference>
<feature type="region of interest" description="Disordered" evidence="1">
    <location>
        <begin position="384"/>
        <end position="404"/>
    </location>
</feature>
<dbReference type="EMBL" id="GG662724">
    <property type="protein sequence ID" value="EWS74970.1"/>
    <property type="molecule type" value="Genomic_DNA"/>
</dbReference>
<feature type="compositionally biased region" description="Basic and acidic residues" evidence="1">
    <location>
        <begin position="659"/>
        <end position="677"/>
    </location>
</feature>
<dbReference type="OrthoDB" id="328037at2759"/>
<feature type="compositionally biased region" description="Basic and acidic residues" evidence="1">
    <location>
        <begin position="11"/>
        <end position="21"/>
    </location>
</feature>
<feature type="compositionally biased region" description="Polar residues" evidence="1">
    <location>
        <begin position="1245"/>
        <end position="1256"/>
    </location>
</feature>